<comment type="caution">
    <text evidence="8">The sequence shown here is derived from an EMBL/GenBank/DDBJ whole genome shotgun (WGS) entry which is preliminary data.</text>
</comment>
<evidence type="ECO:0000313" key="9">
    <source>
        <dbReference type="EMBL" id="RII36586.1"/>
    </source>
</evidence>
<comment type="similarity">
    <text evidence="1">Belongs to the glycosyl hydrolase 16 family.</text>
</comment>
<dbReference type="Pfam" id="PF19127">
    <property type="entry name" value="Choline_bind_3"/>
    <property type="match status" value="1"/>
</dbReference>
<name>A0A1V4J1A6_9CLOT</name>
<proteinExistence type="inferred from homology"/>
<dbReference type="RefSeq" id="WP_079437782.1">
    <property type="nucleotide sequence ID" value="NZ_MZGT01000002.1"/>
</dbReference>
<accession>A0A1V4J1A6</accession>
<dbReference type="Gene3D" id="2.10.270.20">
    <property type="match status" value="2"/>
</dbReference>
<dbReference type="Gene3D" id="2.60.120.200">
    <property type="match status" value="1"/>
</dbReference>
<feature type="region of interest" description="Disordered" evidence="5">
    <location>
        <begin position="187"/>
        <end position="239"/>
    </location>
</feature>
<feature type="repeat" description="Cell wall-binding" evidence="4">
    <location>
        <begin position="109"/>
        <end position="128"/>
    </location>
</feature>
<evidence type="ECO:0000256" key="6">
    <source>
        <dbReference type="SAM" id="SignalP"/>
    </source>
</evidence>
<dbReference type="SUPFAM" id="SSF49785">
    <property type="entry name" value="Galactose-binding domain-like"/>
    <property type="match status" value="4"/>
</dbReference>
<feature type="compositionally biased region" description="Polar residues" evidence="5">
    <location>
        <begin position="195"/>
        <end position="206"/>
    </location>
</feature>
<dbReference type="InterPro" id="IPR050546">
    <property type="entry name" value="Glycosyl_Hydrlase_16"/>
</dbReference>
<dbReference type="InterPro" id="IPR013320">
    <property type="entry name" value="ConA-like_dom_sf"/>
</dbReference>
<feature type="domain" description="GH16" evidence="7">
    <location>
        <begin position="230"/>
        <end position="488"/>
    </location>
</feature>
<dbReference type="Pfam" id="PF02018">
    <property type="entry name" value="CBM_4_9"/>
    <property type="match status" value="3"/>
</dbReference>
<feature type="signal peptide" evidence="6">
    <location>
        <begin position="1"/>
        <end position="23"/>
    </location>
</feature>
<dbReference type="GO" id="GO:0005975">
    <property type="term" value="P:carbohydrate metabolic process"/>
    <property type="evidence" value="ECO:0007669"/>
    <property type="project" value="InterPro"/>
</dbReference>
<dbReference type="Proteomes" id="UP000265930">
    <property type="component" value="Unassembled WGS sequence"/>
</dbReference>
<feature type="repeat" description="Cell wall-binding" evidence="4">
    <location>
        <begin position="49"/>
        <end position="68"/>
    </location>
</feature>
<reference evidence="8 10" key="1">
    <citation type="submission" date="2017-03" db="EMBL/GenBank/DDBJ databases">
        <title>Genome sequence of Clostridium chromiireducens DSM 23318.</title>
        <authorList>
            <person name="Poehlein A."/>
            <person name="Daniel R."/>
        </authorList>
    </citation>
    <scope>NUCLEOTIDE SEQUENCE [LARGE SCALE GENOMIC DNA]</scope>
    <source>
        <strain evidence="8 10">DSM 23318</strain>
    </source>
</reference>
<dbReference type="InterPro" id="IPR003305">
    <property type="entry name" value="CenC_carb-bd"/>
</dbReference>
<dbReference type="SUPFAM" id="SSF49899">
    <property type="entry name" value="Concanavalin A-like lectins/glucanases"/>
    <property type="match status" value="1"/>
</dbReference>
<dbReference type="EMBL" id="MZGT01000002">
    <property type="protein sequence ID" value="OPJ66088.1"/>
    <property type="molecule type" value="Genomic_DNA"/>
</dbReference>
<dbReference type="InterPro" id="IPR000757">
    <property type="entry name" value="Beta-glucanase-like"/>
</dbReference>
<reference evidence="9 11" key="2">
    <citation type="submission" date="2018-08" db="EMBL/GenBank/DDBJ databases">
        <title>Genome of Clostridium chromiireducens C1, DSM12136.</title>
        <authorList>
            <person name="Xing M."/>
            <person name="Wei Y."/>
            <person name="Ang E.L."/>
            <person name="Zhao H."/>
            <person name="Zhang Y."/>
        </authorList>
    </citation>
    <scope>NUCLEOTIDE SEQUENCE [LARGE SCALE GENOMIC DNA]</scope>
    <source>
        <strain evidence="9 11">C1</strain>
    </source>
</reference>
<protein>
    <submittedName>
        <fullName evidence="9">Endo-1,3(4)-beta-glucanase</fullName>
    </submittedName>
    <submittedName>
        <fullName evidence="8">Glucan endo-1,3-beta-glucosidase A1</fullName>
        <ecNumber evidence="8">3.2.1.39</ecNumber>
    </submittedName>
</protein>
<evidence type="ECO:0000256" key="5">
    <source>
        <dbReference type="SAM" id="MobiDB-lite"/>
    </source>
</evidence>
<keyword evidence="6" id="KW-0732">Signal</keyword>
<feature type="repeat" description="Cell wall-binding" evidence="4">
    <location>
        <begin position="69"/>
        <end position="88"/>
    </location>
</feature>
<dbReference type="AlphaFoldDB" id="A0A1V4J1A6"/>
<dbReference type="InterPro" id="IPR018337">
    <property type="entry name" value="Cell_wall/Cho-bd_repeat"/>
</dbReference>
<dbReference type="Gene3D" id="2.60.120.260">
    <property type="entry name" value="Galactose-binding domain-like"/>
    <property type="match status" value="4"/>
</dbReference>
<sequence length="1128" mass="125634">MKSVKLKKIIAGAIAASMIPVMLQSGVNAEWKQSSDNGSWSYVDDSGVATNWKLIDGIWYNFDSSGAMRTGWINDNGTWYFADTSGAMKTGWVNDKGTWYFTDASGAMKTGWVNDKGTWYFTDTSGAMQTGVVEVNGKVYSLASSGAMQTGKVIIDNKEYNFSNSGEALGEIPQAVKAFDNKGVGVTKQADKPATTETLPSSTPSKNSSSSNSSSGNSSSGNSGSNSGNSGNNGNENPEQNKWKLAWQEDFNGNELNQNNWSSEKHDPGWVNNELQEYTDSKENIFVKDGNLVLKAIKTQKDGKDYYTSGKINTKDKKTFKYGKFEVRAKAPKGQGLWPALWMMPNDESLYGQWPKCGEIDMMEVLGNEPNKVYGTIHYGDPHEQKQGTYVLDKGTFADDYHTYGIEWVPGEIRWYIDGKLYYTANDWFTAVEGGDEVTFPAPFDQEFYMQFNLAVGGSWPGNPDETTDFDNAEFKVDYIKAYQLDSYDENVKKPEAEKVILRDPDKNGNYIINGDFSKDDGSWKFLTALNGTGNSNIANNKMTISTENAGTAEYSIQLVQPGVPLKEGGKYRVTFDAKANEDRTMIADVSGPDRSYVRYFNDTKVDLTTNVKTYSYEFTMEKKDDANGRLEFNLGNQGSLADVELSNVKIEKIGQIEKDENESKKIMPDGNYVNNGTFDVGEDRMKYWEVKSKSTNTQINVANINNSRELKVDVKDNNSLLEDVVVKQTNLALTKNDNYALYFDAYADKDKTIKAYINGEEFSADLTNNKKTFKFEFATGEELSSKDLELLLGGQGITYIDNVRIEENSLIRNGAFDTGLMGWDVFVDGNMKSAVSYGVDSLKEKNAVQLEIADTGDADWKIQLKQNNVKLEEGQKYRLSFDAKSTIDRDIMYAIQRDGSKDNNWDPYSGSKVIEVGNDLETYTNEFEMKKPTDENAIFTISMGAVNGTQIKDKHTVTVDNVKLEKINEFTISPENNDNLIINGDFSSEFSNWGFNIPVTTPAAATFSITNDADKAAAIDVRDVGSNPWDVMLFGNDLVDLSKDVNYVLEFDAWAEEARDIEAKIEENVAYHAYASETVALDGTKKHVTIRFTMPKDDAAQLKFCLGNTSNPKPTKVYIDNVSLKAE</sequence>
<dbReference type="Pfam" id="PF01473">
    <property type="entry name" value="Choline_bind_1"/>
    <property type="match status" value="1"/>
</dbReference>
<dbReference type="InterPro" id="IPR008979">
    <property type="entry name" value="Galactose-bd-like_sf"/>
</dbReference>
<evidence type="ECO:0000259" key="7">
    <source>
        <dbReference type="PROSITE" id="PS51762"/>
    </source>
</evidence>
<dbReference type="GO" id="GO:0042973">
    <property type="term" value="F:glucan endo-1,3-beta-D-glucosidase activity"/>
    <property type="evidence" value="ECO:0007669"/>
    <property type="project" value="UniProtKB-EC"/>
</dbReference>
<gene>
    <name evidence="8" type="primary">glcA_1</name>
    <name evidence="8" type="ORF">CLCHR_01890</name>
    <name evidence="9" type="ORF">D2A34_04165</name>
</gene>
<dbReference type="EMBL" id="QXDJ01000001">
    <property type="protein sequence ID" value="RII36586.1"/>
    <property type="molecule type" value="Genomic_DNA"/>
</dbReference>
<dbReference type="STRING" id="225345.CLCHR_01890"/>
<dbReference type="Pfam" id="PF00722">
    <property type="entry name" value="Glyco_hydro_16"/>
    <property type="match status" value="1"/>
</dbReference>
<keyword evidence="10" id="KW-1185">Reference proteome</keyword>
<evidence type="ECO:0000256" key="2">
    <source>
        <dbReference type="ARBA" id="ARBA00022737"/>
    </source>
</evidence>
<dbReference type="SUPFAM" id="SSF69360">
    <property type="entry name" value="Cell wall binding repeat"/>
    <property type="match status" value="1"/>
</dbReference>
<dbReference type="PANTHER" id="PTHR10963:SF55">
    <property type="entry name" value="GLYCOSIDE HYDROLASE FAMILY 16 PROTEIN"/>
    <property type="match status" value="1"/>
</dbReference>
<feature type="repeat" description="Cell wall-binding" evidence="4">
    <location>
        <begin position="89"/>
        <end position="108"/>
    </location>
</feature>
<keyword evidence="3 8" id="KW-0378">Hydrolase</keyword>
<organism evidence="8 10">
    <name type="scientific">Clostridium chromiireducens</name>
    <dbReference type="NCBI Taxonomy" id="225345"/>
    <lineage>
        <taxon>Bacteria</taxon>
        <taxon>Bacillati</taxon>
        <taxon>Bacillota</taxon>
        <taxon>Clostridia</taxon>
        <taxon>Eubacteriales</taxon>
        <taxon>Clostridiaceae</taxon>
        <taxon>Clostridium</taxon>
    </lineage>
</organism>
<evidence type="ECO:0000313" key="10">
    <source>
        <dbReference type="Proteomes" id="UP000191056"/>
    </source>
</evidence>
<dbReference type="PANTHER" id="PTHR10963">
    <property type="entry name" value="GLYCOSYL HYDROLASE-RELATED"/>
    <property type="match status" value="1"/>
</dbReference>
<evidence type="ECO:0000313" key="11">
    <source>
        <dbReference type="Proteomes" id="UP000265930"/>
    </source>
</evidence>
<dbReference type="PROSITE" id="PS51170">
    <property type="entry name" value="CW"/>
    <property type="match status" value="4"/>
</dbReference>
<dbReference type="OrthoDB" id="9809583at2"/>
<evidence type="ECO:0000256" key="4">
    <source>
        <dbReference type="PROSITE-ProRule" id="PRU00591"/>
    </source>
</evidence>
<feature type="chain" id="PRO_5038220954" evidence="6">
    <location>
        <begin position="24"/>
        <end position="1128"/>
    </location>
</feature>
<dbReference type="PROSITE" id="PS51762">
    <property type="entry name" value="GH16_2"/>
    <property type="match status" value="1"/>
</dbReference>
<evidence type="ECO:0000256" key="1">
    <source>
        <dbReference type="ARBA" id="ARBA00006865"/>
    </source>
</evidence>
<dbReference type="EC" id="3.2.1.39" evidence="8"/>
<evidence type="ECO:0000256" key="3">
    <source>
        <dbReference type="ARBA" id="ARBA00022801"/>
    </source>
</evidence>
<keyword evidence="8" id="KW-0326">Glycosidase</keyword>
<feature type="compositionally biased region" description="Low complexity" evidence="5">
    <location>
        <begin position="207"/>
        <end position="235"/>
    </location>
</feature>
<evidence type="ECO:0000313" key="8">
    <source>
        <dbReference type="EMBL" id="OPJ66088.1"/>
    </source>
</evidence>
<keyword evidence="2" id="KW-0677">Repeat</keyword>
<dbReference type="CDD" id="cd08023">
    <property type="entry name" value="GH16_laminarinase_like"/>
    <property type="match status" value="1"/>
</dbReference>
<dbReference type="Proteomes" id="UP000191056">
    <property type="component" value="Unassembled WGS sequence"/>
</dbReference>